<evidence type="ECO:0000256" key="1">
    <source>
        <dbReference type="SAM" id="SignalP"/>
    </source>
</evidence>
<dbReference type="EMBL" id="LT629748">
    <property type="protein sequence ID" value="SDS84570.1"/>
    <property type="molecule type" value="Genomic_DNA"/>
</dbReference>
<organism evidence="2 3">
    <name type="scientific">Halopseudomonas litoralis</name>
    <dbReference type="NCBI Taxonomy" id="797277"/>
    <lineage>
        <taxon>Bacteria</taxon>
        <taxon>Pseudomonadati</taxon>
        <taxon>Pseudomonadota</taxon>
        <taxon>Gammaproteobacteria</taxon>
        <taxon>Pseudomonadales</taxon>
        <taxon>Pseudomonadaceae</taxon>
        <taxon>Halopseudomonas</taxon>
    </lineage>
</organism>
<dbReference type="RefSeq" id="WP_090274521.1">
    <property type="nucleotide sequence ID" value="NZ_LT629748.1"/>
</dbReference>
<dbReference type="AlphaFoldDB" id="A0A1H1VJ61"/>
<dbReference type="OrthoDB" id="8442378at2"/>
<proteinExistence type="predicted"/>
<dbReference type="PROSITE" id="PS51257">
    <property type="entry name" value="PROKAR_LIPOPROTEIN"/>
    <property type="match status" value="1"/>
</dbReference>
<reference evidence="3" key="1">
    <citation type="submission" date="2016-10" db="EMBL/GenBank/DDBJ databases">
        <authorList>
            <person name="Varghese N."/>
            <person name="Submissions S."/>
        </authorList>
    </citation>
    <scope>NUCLEOTIDE SEQUENCE [LARGE SCALE GENOMIC DNA]</scope>
    <source>
        <strain evidence="3">2SM5</strain>
    </source>
</reference>
<protein>
    <submittedName>
        <fullName evidence="2">Integrating conjugative element protein, PFL_4693 family</fullName>
    </submittedName>
</protein>
<feature type="signal peptide" evidence="1">
    <location>
        <begin position="1"/>
        <end position="24"/>
    </location>
</feature>
<sequence length="243" mass="26580">MINLLKAQYCAALLTACMALQTNAQEAHTSQQALMIDQSEQVESQTERSEVRASEWGLSALEWDRYEALMAGRRGILSPGLDPLTALGVEARTEQERRRYAELQARFEYERIERELAYQQSYDEAIARIAGDKPRIATFSMQPPVSGRADPGLLGLLTAPARHDVVVALSGCDACGNTVMELVAEGRALNVWVTDSDGDDGKIRRWASDLGIPTERVTSGAITLNHGAGLGAGQTLPLVRLRR</sequence>
<accession>A0A1H1VJ61</accession>
<dbReference type="Proteomes" id="UP000243426">
    <property type="component" value="Chromosome I"/>
</dbReference>
<feature type="chain" id="PRO_5009263439" evidence="1">
    <location>
        <begin position="25"/>
        <end position="243"/>
    </location>
</feature>
<dbReference type="NCBIfam" id="TIGR03759">
    <property type="entry name" value="conj_TIGR03759"/>
    <property type="match status" value="1"/>
</dbReference>
<keyword evidence="3" id="KW-1185">Reference proteome</keyword>
<dbReference type="STRING" id="797277.SAMN05216198_2939"/>
<dbReference type="InterPro" id="IPR022293">
    <property type="entry name" value="Integrating-conj_element"/>
</dbReference>
<gene>
    <name evidence="2" type="ORF">SAMN05216198_2939</name>
</gene>
<evidence type="ECO:0000313" key="3">
    <source>
        <dbReference type="Proteomes" id="UP000243426"/>
    </source>
</evidence>
<keyword evidence="1" id="KW-0732">Signal</keyword>
<name>A0A1H1VJ61_9GAMM</name>
<evidence type="ECO:0000313" key="2">
    <source>
        <dbReference type="EMBL" id="SDS84570.1"/>
    </source>
</evidence>